<sequence>MKAPKSYILLTFFVSVFIFSCSSDDSSDDSNNPDVTGTDLSDTEDIQLFPANHPLNLDISNSPVDPNSDLILSNIGLTEHLFADFGSGLYQGSPIGIPYVVVNNNQPNVPISFRANGYDGNYGGESDQGPFPIPLDAPIEGNGAGDSHVITVNIENGMLYELYNADQVDNGFEASSAAVFNLNTVEFRPDGWTSADAAGLPIFPLLVRYPEIEKGEIDHPIRFTISRSKIYEGYVHPARHLVSGATSNELLPFGGRLRLKADYDISSFSETNQIILRAMKKYGLMLADVGSDMFITGAPNENWDNDDLRNLQQVLLENFEVIELGPITEAN</sequence>
<dbReference type="RefSeq" id="WP_324178739.1">
    <property type="nucleotide sequence ID" value="NZ_BAABAW010000003.1"/>
</dbReference>
<evidence type="ECO:0000313" key="3">
    <source>
        <dbReference type="EMBL" id="MEB3344700.1"/>
    </source>
</evidence>
<keyword evidence="2" id="KW-0732">Signal</keyword>
<organism evidence="3 4">
    <name type="scientific">Aquimarina gracilis</name>
    <dbReference type="NCBI Taxonomy" id="874422"/>
    <lineage>
        <taxon>Bacteria</taxon>
        <taxon>Pseudomonadati</taxon>
        <taxon>Bacteroidota</taxon>
        <taxon>Flavobacteriia</taxon>
        <taxon>Flavobacteriales</taxon>
        <taxon>Flavobacteriaceae</taxon>
        <taxon>Aquimarina</taxon>
    </lineage>
</organism>
<feature type="chain" id="PRO_5045176011" evidence="2">
    <location>
        <begin position="24"/>
        <end position="331"/>
    </location>
</feature>
<name>A0ABU5ZRL1_9FLAO</name>
<accession>A0ABU5ZRL1</accession>
<feature type="region of interest" description="Disordered" evidence="1">
    <location>
        <begin position="23"/>
        <end position="42"/>
    </location>
</feature>
<gene>
    <name evidence="3" type="ORF">U6A24_04470</name>
</gene>
<dbReference type="PROSITE" id="PS51257">
    <property type="entry name" value="PROKAR_LIPOPROTEIN"/>
    <property type="match status" value="1"/>
</dbReference>
<protein>
    <submittedName>
        <fullName evidence="3">Uncharacterized protein</fullName>
    </submittedName>
</protein>
<dbReference type="EMBL" id="JAYKLX010000002">
    <property type="protein sequence ID" value="MEB3344700.1"/>
    <property type="molecule type" value="Genomic_DNA"/>
</dbReference>
<dbReference type="Proteomes" id="UP001327027">
    <property type="component" value="Unassembled WGS sequence"/>
</dbReference>
<evidence type="ECO:0000313" key="4">
    <source>
        <dbReference type="Proteomes" id="UP001327027"/>
    </source>
</evidence>
<feature type="signal peptide" evidence="2">
    <location>
        <begin position="1"/>
        <end position="23"/>
    </location>
</feature>
<evidence type="ECO:0000256" key="1">
    <source>
        <dbReference type="SAM" id="MobiDB-lite"/>
    </source>
</evidence>
<keyword evidence="4" id="KW-1185">Reference proteome</keyword>
<evidence type="ECO:0000256" key="2">
    <source>
        <dbReference type="SAM" id="SignalP"/>
    </source>
</evidence>
<reference evidence="3 4" key="1">
    <citation type="journal article" date="2013" name="Int. J. Syst. Evol. Microbiol.">
        <title>Aquimarina gracilis sp. nov., isolated from the gut microflora of a mussel, Mytilus coruscus, and emended description of Aquimarina spongiae.</title>
        <authorList>
            <person name="Park S.C."/>
            <person name="Choe H.N."/>
            <person name="Baik K.S."/>
            <person name="Seong C.N."/>
        </authorList>
    </citation>
    <scope>NUCLEOTIDE SEQUENCE [LARGE SCALE GENOMIC DNA]</scope>
    <source>
        <strain evidence="3 4">PSC32</strain>
    </source>
</reference>
<comment type="caution">
    <text evidence="3">The sequence shown here is derived from an EMBL/GenBank/DDBJ whole genome shotgun (WGS) entry which is preliminary data.</text>
</comment>
<proteinExistence type="predicted"/>